<dbReference type="STRING" id="4577.B8A0R7"/>
<dbReference type="PaxDb" id="4577-GRMZM2G080262_P01"/>
<organism evidence="3">
    <name type="scientific">Zea mays</name>
    <name type="common">Maize</name>
    <dbReference type="NCBI Taxonomy" id="4577"/>
    <lineage>
        <taxon>Eukaryota</taxon>
        <taxon>Viridiplantae</taxon>
        <taxon>Streptophyta</taxon>
        <taxon>Embryophyta</taxon>
        <taxon>Tracheophyta</taxon>
        <taxon>Spermatophyta</taxon>
        <taxon>Magnoliopsida</taxon>
        <taxon>Liliopsida</taxon>
        <taxon>Poales</taxon>
        <taxon>Poaceae</taxon>
        <taxon>PACMAD clade</taxon>
        <taxon>Panicoideae</taxon>
        <taxon>Andropogonodae</taxon>
        <taxon>Andropogoneae</taxon>
        <taxon>Tripsacinae</taxon>
        <taxon>Zea</taxon>
    </lineage>
</organism>
<feature type="compositionally biased region" description="Polar residues" evidence="1">
    <location>
        <begin position="727"/>
        <end position="736"/>
    </location>
</feature>
<dbReference type="HOGENOM" id="CLU_329669_0_0_1"/>
<keyword evidence="6" id="KW-1185">Reference proteome</keyword>
<gene>
    <name evidence="5" type="primary">LOC100279935</name>
    <name evidence="4" type="ORF">ZEAMMB73_Zm00001d040694</name>
</gene>
<sequence>MDRNEPNQPTRHPPKPRAAPTPPPAPTRQAERTTPAMSSSSSFKAGESSRAREELNRKYEVKFQPGPWAALSSIAVVLDDSAGNEERAKLLAPGASDFLLDLRPPLDGASYLVLPKRLVQDSKWFSFPCVISACSDRLLFLVSRGDQDRNYAYFLGDAHAGTAALLPDVPAHLGVETNFPRRSIGLIADPRHGGHYMVAHLYPTSTTRHQTLLCYSTVTDQWTARPLVSAPDHPPWGAHGVLAHGGLLWWIDVAYGMLVCNPFAADDGLRLRFIPLPLGCQMKALTGRARLFLEDMMDRRRIIRLSQGKLRYVAIQVQRIPKDQATVCMFTLVLRQGGQHSWEHEYTVTFADIWSHRSYADARLPSGVVPSLAFVDPNNPNILYFFLDKTLFALDAQARQVLHHMEYSLDPDYYGQLRVRYSCFVDAWVLPPTLLRKGDSRWTYDDDEGTDGSDFDQTTSLLSLMEIKSQLDDEGTDGSDFDQTTSLLSLMEIKSQLDDEGTDGSDFDQTTSLLSQMEIKSQSDREQTTAADVAAADSDVAAADSDEQANREQTKAADVPAADSGEQANREQMTAADVPTADSDEQDDQAADCDEQANREQTTAADSGEQDVPAADSGEQDIPAADSGDQDVPAADSGEQANREQTTAAVVPAADSGEQDVPAADSGEQDLPAADSGEQDIPAADSGEQDVPAPDSGEQAKREQTTAADVPDVDSGEHDVPAADSGEQANMEQTTAADVPAADSGEQDIPGFPAAVSGEQANREQTTAADIPAADSGEQDILAADSGEQANREQTTTVDVPPADSGEQDVLAAYSDEQDIRAADFGEQANREQTMAVDVPAADSGEQANREQTTAADVLAADSDEEADVEP</sequence>
<dbReference type="EMBL" id="CM007649">
    <property type="protein sequence ID" value="ONM31835.1"/>
    <property type="molecule type" value="Genomic_DNA"/>
</dbReference>
<reference evidence="4 6" key="2">
    <citation type="submission" date="2015-12" db="EMBL/GenBank/DDBJ databases">
        <title>Update maize B73 reference genome by single molecule sequencing technologies.</title>
        <authorList>
            <consortium name="Maize Genome Sequencing Project"/>
            <person name="Ware D."/>
        </authorList>
    </citation>
    <scope>NUCLEOTIDE SEQUENCE [LARGE SCALE GENOMIC DNA]</scope>
    <source>
        <strain evidence="6">cv. B73</strain>
        <tissue evidence="4">Seedling</tissue>
    </source>
</reference>
<proteinExistence type="evidence at protein level"/>
<dbReference type="PANTHER" id="PTHR33086">
    <property type="entry name" value="OS05G0468200 PROTEIN-RELATED"/>
    <property type="match status" value="1"/>
</dbReference>
<feature type="compositionally biased region" description="Pro residues" evidence="1">
    <location>
        <begin position="16"/>
        <end position="26"/>
    </location>
</feature>
<feature type="domain" description="DUF1618" evidence="2">
    <location>
        <begin position="250"/>
        <end position="384"/>
    </location>
</feature>
<keyword evidence="7" id="KW-1267">Proteomics identification</keyword>
<dbReference type="RefSeq" id="NP_001146357.1">
    <property type="nucleotide sequence ID" value="NM_001152885.1"/>
</dbReference>
<feature type="compositionally biased region" description="Polar residues" evidence="1">
    <location>
        <begin position="759"/>
        <end position="768"/>
    </location>
</feature>
<dbReference type="EnsemblPlants" id="Zm00001eb130840_T001">
    <property type="protein sequence ID" value="Zm00001eb130840_P001"/>
    <property type="gene ID" value="Zm00001eb130840"/>
</dbReference>
<reference evidence="3" key="1">
    <citation type="journal article" date="2009" name="PLoS Genet.">
        <title>Sequencing, mapping, and analysis of 27,455 maize full-length cDNAs.</title>
        <authorList>
            <person name="Soderlund C."/>
            <person name="Descour A."/>
            <person name="Kudrna D."/>
            <person name="Bomhoff M."/>
            <person name="Boyd L."/>
            <person name="Currie J."/>
            <person name="Angelova A."/>
            <person name="Collura K."/>
            <person name="Wissotski M."/>
            <person name="Ashley E."/>
            <person name="Morrow D."/>
            <person name="Fernandes J."/>
            <person name="Walbot V."/>
            <person name="Yu Y."/>
        </authorList>
    </citation>
    <scope>NUCLEOTIDE SEQUENCE</scope>
    <source>
        <strain evidence="3">B73</strain>
    </source>
</reference>
<dbReference type="GeneID" id="100279935"/>
<dbReference type="eggNOG" id="KOG1808">
    <property type="taxonomic scope" value="Eukaryota"/>
</dbReference>
<feature type="compositionally biased region" description="Polar residues" evidence="1">
    <location>
        <begin position="846"/>
        <end position="855"/>
    </location>
</feature>
<feature type="compositionally biased region" description="Low complexity" evidence="1">
    <location>
        <begin position="32"/>
        <end position="46"/>
    </location>
</feature>
<feature type="compositionally biased region" description="Polar residues" evidence="1">
    <location>
        <begin position="788"/>
        <end position="798"/>
    </location>
</feature>
<dbReference type="Pfam" id="PF07762">
    <property type="entry name" value="DUF1618"/>
    <property type="match status" value="1"/>
</dbReference>
<feature type="compositionally biased region" description="Acidic residues" evidence="1">
    <location>
        <begin position="862"/>
        <end position="871"/>
    </location>
</feature>
<feature type="region of interest" description="Disordered" evidence="1">
    <location>
        <begin position="823"/>
        <end position="871"/>
    </location>
</feature>
<evidence type="ECO:0000313" key="3">
    <source>
        <dbReference type="EMBL" id="ACL53766.1"/>
    </source>
</evidence>
<evidence type="ECO:0007829" key="7">
    <source>
        <dbReference type="PeptideAtlas" id="B8A0R7"/>
    </source>
</evidence>
<name>B8A0R7_MAIZE</name>
<dbReference type="AlphaFoldDB" id="B8A0R7"/>
<dbReference type="Proteomes" id="UP000007305">
    <property type="component" value="Chromosome 3"/>
</dbReference>
<feature type="region of interest" description="Disordered" evidence="1">
    <location>
        <begin position="1"/>
        <end position="51"/>
    </location>
</feature>
<dbReference type="KEGG" id="zma:100279935"/>
<feature type="region of interest" description="Disordered" evidence="1">
    <location>
        <begin position="518"/>
        <end position="808"/>
    </location>
</feature>
<dbReference type="ExpressionAtlas" id="B8A0R7">
    <property type="expression patterns" value="baseline"/>
</dbReference>
<feature type="compositionally biased region" description="Acidic residues" evidence="1">
    <location>
        <begin position="582"/>
        <end position="595"/>
    </location>
</feature>
<dbReference type="InterPro" id="IPR011676">
    <property type="entry name" value="DUF1618"/>
</dbReference>
<reference evidence="5" key="3">
    <citation type="submission" date="2019-07" db="EMBL/GenBank/DDBJ databases">
        <authorList>
            <person name="Seetharam A."/>
            <person name="Woodhouse M."/>
            <person name="Cannon E."/>
        </authorList>
    </citation>
    <scope>NUCLEOTIDE SEQUENCE [LARGE SCALE GENOMIC DNA]</scope>
    <source>
        <strain evidence="5">cv. B73</strain>
    </source>
</reference>
<evidence type="ECO:0000313" key="4">
    <source>
        <dbReference type="EMBL" id="ONM31835.1"/>
    </source>
</evidence>
<feature type="compositionally biased region" description="Low complexity" evidence="1">
    <location>
        <begin position="530"/>
        <end position="543"/>
    </location>
</feature>
<accession>B8A0R7</accession>
<evidence type="ECO:0000256" key="1">
    <source>
        <dbReference type="SAM" id="MobiDB-lite"/>
    </source>
</evidence>
<evidence type="ECO:0000259" key="2">
    <source>
        <dbReference type="Pfam" id="PF07762"/>
    </source>
</evidence>
<feature type="compositionally biased region" description="Polar residues" evidence="1">
    <location>
        <begin position="639"/>
        <end position="648"/>
    </location>
</feature>
<evidence type="ECO:0000313" key="6">
    <source>
        <dbReference type="Proteomes" id="UP000007305"/>
    </source>
</evidence>
<evidence type="ECO:0000313" key="5">
    <source>
        <dbReference type="EnsemblPlants" id="Zm00001eb130840_P001"/>
    </source>
</evidence>
<dbReference type="Gramene" id="Zm00001eb130840_T001">
    <property type="protein sequence ID" value="Zm00001eb130840_P001"/>
    <property type="gene ID" value="Zm00001eb130840"/>
</dbReference>
<protein>
    <recommendedName>
        <fullName evidence="2">DUF1618 domain-containing protein</fullName>
    </recommendedName>
</protein>
<dbReference type="OrthoDB" id="667586at2759"/>
<dbReference type="EMBL" id="BT055159">
    <property type="protein sequence ID" value="ACL53766.1"/>
    <property type="molecule type" value="mRNA"/>
</dbReference>
<dbReference type="PANTHER" id="PTHR33086:SF58">
    <property type="entry name" value="DUF1618 DOMAIN-CONTAINING PROTEIN"/>
    <property type="match status" value="1"/>
</dbReference>
<reference evidence="5" key="4">
    <citation type="submission" date="2021-05" db="UniProtKB">
        <authorList>
            <consortium name="EnsemblPlants"/>
        </authorList>
    </citation>
    <scope>IDENTIFICATION</scope>
    <source>
        <strain evidence="5">cv. B73</strain>
    </source>
</reference>